<proteinExistence type="predicted"/>
<gene>
    <name evidence="2" type="ORF">JRO89_XS13G0164100</name>
</gene>
<feature type="domain" description="KIB1-4 beta-propeller" evidence="1">
    <location>
        <begin position="71"/>
        <end position="339"/>
    </location>
</feature>
<comment type="caution">
    <text evidence="2">The sequence shown here is derived from an EMBL/GenBank/DDBJ whole genome shotgun (WGS) entry which is preliminary data.</text>
</comment>
<dbReference type="PANTHER" id="PTHR44259:SF108">
    <property type="entry name" value="F-BOX PROTEIN SKIP23-LIKE"/>
    <property type="match status" value="1"/>
</dbReference>
<dbReference type="InterPro" id="IPR050942">
    <property type="entry name" value="F-box_BR-signaling"/>
</dbReference>
<dbReference type="InterPro" id="IPR005174">
    <property type="entry name" value="KIB1-4_b-propeller"/>
</dbReference>
<evidence type="ECO:0000313" key="3">
    <source>
        <dbReference type="Proteomes" id="UP000827721"/>
    </source>
</evidence>
<sequence>MAEVDWSALDDILLVEIGRQIKLYEDFAAFRRVCASWRSAAPKENFRFKCRMPWLMLPPKQCSNLRDFFILPEGMTTRHHVLPEANAKMCYSSKGWLITIAPNLSMDLIHPFSRAQFKLPHVKSFHNWRRLAMPNMYAAFIRKAVLSSNPLFTPDYTVMVIHGDIGVLAYSKPGDKAWTTIDTWHGMYFDVTYYKGKFYAINSQCQIMACDVGGDNPTVAQQVASTIEFAPEKVYIVESSGRLLVVMRKGVDLRSITRGSSKTTYGTYEFEVFLVDLSTNNWTKIKDIGNTSLFLGHNSSMSIKSDGVYSKPNRIYFTDDCVEAYWFKKTGGKDMGIYNIEDGSIEPYFWGNSYNRLTPPMWVEQAFIK</sequence>
<accession>A0ABQ8H8M3</accession>
<reference evidence="2 3" key="1">
    <citation type="submission" date="2021-02" db="EMBL/GenBank/DDBJ databases">
        <title>Plant Genome Project.</title>
        <authorList>
            <person name="Zhang R.-G."/>
        </authorList>
    </citation>
    <scope>NUCLEOTIDE SEQUENCE [LARGE SCALE GENOMIC DNA]</scope>
    <source>
        <tissue evidence="2">Leaves</tissue>
    </source>
</reference>
<name>A0ABQ8H8M3_9ROSI</name>
<keyword evidence="3" id="KW-1185">Reference proteome</keyword>
<evidence type="ECO:0000259" key="1">
    <source>
        <dbReference type="Pfam" id="PF03478"/>
    </source>
</evidence>
<protein>
    <recommendedName>
        <fullName evidence="1">KIB1-4 beta-propeller domain-containing protein</fullName>
    </recommendedName>
</protein>
<dbReference type="PANTHER" id="PTHR44259">
    <property type="entry name" value="OS07G0183000 PROTEIN-RELATED"/>
    <property type="match status" value="1"/>
</dbReference>
<dbReference type="Pfam" id="PF03478">
    <property type="entry name" value="Beta-prop_KIB1-4"/>
    <property type="match status" value="1"/>
</dbReference>
<organism evidence="2 3">
    <name type="scientific">Xanthoceras sorbifolium</name>
    <dbReference type="NCBI Taxonomy" id="99658"/>
    <lineage>
        <taxon>Eukaryota</taxon>
        <taxon>Viridiplantae</taxon>
        <taxon>Streptophyta</taxon>
        <taxon>Embryophyta</taxon>
        <taxon>Tracheophyta</taxon>
        <taxon>Spermatophyta</taxon>
        <taxon>Magnoliopsida</taxon>
        <taxon>eudicotyledons</taxon>
        <taxon>Gunneridae</taxon>
        <taxon>Pentapetalae</taxon>
        <taxon>rosids</taxon>
        <taxon>malvids</taxon>
        <taxon>Sapindales</taxon>
        <taxon>Sapindaceae</taxon>
        <taxon>Xanthoceroideae</taxon>
        <taxon>Xanthoceras</taxon>
    </lineage>
</organism>
<dbReference type="Proteomes" id="UP000827721">
    <property type="component" value="Unassembled WGS sequence"/>
</dbReference>
<dbReference type="EMBL" id="JAFEMO010000013">
    <property type="protein sequence ID" value="KAH7550275.1"/>
    <property type="molecule type" value="Genomic_DNA"/>
</dbReference>
<evidence type="ECO:0000313" key="2">
    <source>
        <dbReference type="EMBL" id="KAH7550275.1"/>
    </source>
</evidence>